<comment type="caution">
    <text evidence="3">The sequence shown here is derived from an EMBL/GenBank/DDBJ whole genome shotgun (WGS) entry which is preliminary data.</text>
</comment>
<accession>A0A8J7M5M7</accession>
<dbReference type="InterPro" id="IPR036188">
    <property type="entry name" value="FAD/NAD-bd_sf"/>
</dbReference>
<dbReference type="RefSeq" id="WP_200608435.1">
    <property type="nucleotide sequence ID" value="NZ_JAEHHL010000002.1"/>
</dbReference>
<dbReference type="PANTHER" id="PTHR13847">
    <property type="entry name" value="SARCOSINE DEHYDROGENASE-RELATED"/>
    <property type="match status" value="1"/>
</dbReference>
<keyword evidence="1" id="KW-0560">Oxidoreductase</keyword>
<dbReference type="GO" id="GO:0016491">
    <property type="term" value="F:oxidoreductase activity"/>
    <property type="evidence" value="ECO:0007669"/>
    <property type="project" value="UniProtKB-KW"/>
</dbReference>
<evidence type="ECO:0000256" key="1">
    <source>
        <dbReference type="ARBA" id="ARBA00023002"/>
    </source>
</evidence>
<keyword evidence="4" id="KW-1185">Reference proteome</keyword>
<evidence type="ECO:0000259" key="2">
    <source>
        <dbReference type="Pfam" id="PF01266"/>
    </source>
</evidence>
<evidence type="ECO:0000313" key="3">
    <source>
        <dbReference type="EMBL" id="MBK0398804.1"/>
    </source>
</evidence>
<dbReference type="GO" id="GO:0005737">
    <property type="term" value="C:cytoplasm"/>
    <property type="evidence" value="ECO:0007669"/>
    <property type="project" value="TreeGrafter"/>
</dbReference>
<dbReference type="Gene3D" id="3.50.50.60">
    <property type="entry name" value="FAD/NAD(P)-binding domain"/>
    <property type="match status" value="1"/>
</dbReference>
<reference evidence="3" key="1">
    <citation type="submission" date="2020-12" db="EMBL/GenBank/DDBJ databases">
        <title>Bacterial taxonomy.</title>
        <authorList>
            <person name="Pan X."/>
        </authorList>
    </citation>
    <scope>NUCLEOTIDE SEQUENCE</scope>
    <source>
        <strain evidence="3">M0105</strain>
    </source>
</reference>
<feature type="domain" description="FAD dependent oxidoreductase" evidence="2">
    <location>
        <begin position="43"/>
        <end position="390"/>
    </location>
</feature>
<name>A0A8J7M5M7_9RHOB</name>
<dbReference type="EMBL" id="JAEHHL010000002">
    <property type="protein sequence ID" value="MBK0398804.1"/>
    <property type="molecule type" value="Genomic_DNA"/>
</dbReference>
<organism evidence="3 4">
    <name type="scientific">Thermohalobaculum xanthum</name>
    <dbReference type="NCBI Taxonomy" id="2753746"/>
    <lineage>
        <taxon>Bacteria</taxon>
        <taxon>Pseudomonadati</taxon>
        <taxon>Pseudomonadota</taxon>
        <taxon>Alphaproteobacteria</taxon>
        <taxon>Rhodobacterales</taxon>
        <taxon>Paracoccaceae</taxon>
        <taxon>Thermohalobaculum</taxon>
    </lineage>
</organism>
<gene>
    <name evidence="3" type="ORF">H0I76_06360</name>
</gene>
<dbReference type="InterPro" id="IPR006076">
    <property type="entry name" value="FAD-dep_OxRdtase"/>
</dbReference>
<evidence type="ECO:0000313" key="4">
    <source>
        <dbReference type="Proteomes" id="UP000655420"/>
    </source>
</evidence>
<sequence>MMPRGPLAAEIYDTARPVPSWWEASAPPDRARPALEGERTAEVAIIGGGYAGLSAARVLAGLGIEAVVLEAGAIGWGASGRNGGIAGPGGHKLSDAALLRRHGAGEVTRHYALLAEHLAGLREFCVETGLGDQVQGAGEMVLAHSPRAARGLDAAPPGFTARPVAPSGRADVARYGGAVVSPAFGIHPLRLVRALADAAAGAGAAVLPGSPVMAWHREGAQHRLVTPRGSLRARTVLVATNGFTPDGLDPALDGRAVPVISNIAVTRPLTGDERAQHPWLGADPAADTRNMLSYFRLLPEGRLLFGMRGDVTGADANTATMRQRVIRRIAQQLPGFAEAEAEYFWRGPICATARLTPAVGWLDRTARVACALGWHGSGIGMGTLGGRLAAGLVAGAPEAEIPAPMRGPAPRLPLPGLRPVYVAVAMKLLAMQDRVT</sequence>
<dbReference type="PANTHER" id="PTHR13847:SF281">
    <property type="entry name" value="FAD DEPENDENT OXIDOREDUCTASE DOMAIN-CONTAINING PROTEIN"/>
    <property type="match status" value="1"/>
</dbReference>
<dbReference type="Gene3D" id="3.30.9.10">
    <property type="entry name" value="D-Amino Acid Oxidase, subunit A, domain 2"/>
    <property type="match status" value="1"/>
</dbReference>
<dbReference type="Pfam" id="PF01266">
    <property type="entry name" value="DAO"/>
    <property type="match status" value="1"/>
</dbReference>
<dbReference type="AlphaFoldDB" id="A0A8J7M5M7"/>
<dbReference type="SUPFAM" id="SSF51905">
    <property type="entry name" value="FAD/NAD(P)-binding domain"/>
    <property type="match status" value="1"/>
</dbReference>
<protein>
    <submittedName>
        <fullName evidence="3">FAD-binding oxidoreductase</fullName>
    </submittedName>
</protein>
<dbReference type="Proteomes" id="UP000655420">
    <property type="component" value="Unassembled WGS sequence"/>
</dbReference>
<proteinExistence type="predicted"/>